<comment type="caution">
    <text evidence="9">Lacks conserved residue(s) required for the propagation of feature annotation.</text>
</comment>
<evidence type="ECO:0000256" key="11">
    <source>
        <dbReference type="SAM" id="SignalP"/>
    </source>
</evidence>
<evidence type="ECO:0000256" key="10">
    <source>
        <dbReference type="SAM" id="MobiDB-lite"/>
    </source>
</evidence>
<evidence type="ECO:0000259" key="12">
    <source>
        <dbReference type="PROSITE" id="PS52012"/>
    </source>
</evidence>
<keyword evidence="4" id="KW-0964">Secreted</keyword>
<comment type="subcellular location">
    <subcellularLocation>
        <location evidence="1">Membrane</location>
        <topology evidence="1">Lipid-anchor</topology>
        <topology evidence="1">GPI-anchor</topology>
    </subcellularLocation>
    <subcellularLocation>
        <location evidence="2">Secreted</location>
    </subcellularLocation>
</comment>
<evidence type="ECO:0000313" key="13">
    <source>
        <dbReference type="EMBL" id="KAK6345693.1"/>
    </source>
</evidence>
<feature type="disulfide bond" evidence="9">
    <location>
        <begin position="36"/>
        <end position="67"/>
    </location>
</feature>
<evidence type="ECO:0000256" key="9">
    <source>
        <dbReference type="PROSITE-ProRule" id="PRU01356"/>
    </source>
</evidence>
<evidence type="ECO:0000256" key="2">
    <source>
        <dbReference type="ARBA" id="ARBA00004613"/>
    </source>
</evidence>
<comment type="caution">
    <text evidence="13">The sequence shown here is derived from an EMBL/GenBank/DDBJ whole genome shotgun (WGS) entry which is preliminary data.</text>
</comment>
<dbReference type="EMBL" id="JAVHNR010000004">
    <property type="protein sequence ID" value="KAK6345693.1"/>
    <property type="molecule type" value="Genomic_DNA"/>
</dbReference>
<gene>
    <name evidence="13" type="ORF">TWF718_007602</name>
</gene>
<dbReference type="AlphaFoldDB" id="A0AAN8MUI7"/>
<evidence type="ECO:0000256" key="1">
    <source>
        <dbReference type="ARBA" id="ARBA00004589"/>
    </source>
</evidence>
<feature type="compositionally biased region" description="Polar residues" evidence="10">
    <location>
        <begin position="162"/>
        <end position="175"/>
    </location>
</feature>
<dbReference type="GO" id="GO:0005576">
    <property type="term" value="C:extracellular region"/>
    <property type="evidence" value="ECO:0007669"/>
    <property type="project" value="UniProtKB-SubCell"/>
</dbReference>
<feature type="disulfide bond" evidence="9">
    <location>
        <begin position="32"/>
        <end position="72"/>
    </location>
</feature>
<keyword evidence="8" id="KW-0449">Lipoprotein</keyword>
<feature type="region of interest" description="Disordered" evidence="10">
    <location>
        <begin position="265"/>
        <end position="296"/>
    </location>
</feature>
<dbReference type="GO" id="GO:0098552">
    <property type="term" value="C:side of membrane"/>
    <property type="evidence" value="ECO:0007669"/>
    <property type="project" value="UniProtKB-KW"/>
</dbReference>
<name>A0AAN8MUI7_9PEZI</name>
<feature type="compositionally biased region" description="Low complexity" evidence="10">
    <location>
        <begin position="273"/>
        <end position="285"/>
    </location>
</feature>
<evidence type="ECO:0000256" key="8">
    <source>
        <dbReference type="ARBA" id="ARBA00023288"/>
    </source>
</evidence>
<sequence>MRFVSRLNLCFFLLKVASARSIILARAEPPSCIRNCLPDAVSATGCLPENATCICDSQAFYESLLPCVLINCGYADVSGLLSYGLEFCKRTGVNSAQRLSSGFGKPASSGGGDDDALVPTSSLAAPLEPTPAPGSETISSVDPAPVVASSTSTTVAKESLSVEDTLTPGSTSQTGAPIPVLAEPTTSLIVSTTALARLVETTSLDSKAAVSTTYIETPESLELEPTSSSASVSTASTRIAPGLFTIETSSKVKDSNTELVVIQTAEPTPKSIESPATTAPESTSAPPTPTLDEPSSASASVLHTFGQSSFNSFILCLFALLFLF</sequence>
<comment type="similarity">
    <text evidence="3">Belongs to the RBT5 family.</text>
</comment>
<dbReference type="PROSITE" id="PS52012">
    <property type="entry name" value="CFEM"/>
    <property type="match status" value="1"/>
</dbReference>
<feature type="chain" id="PRO_5042819847" description="CFEM domain-containing protein" evidence="11">
    <location>
        <begin position="20"/>
        <end position="324"/>
    </location>
</feature>
<organism evidence="13 14">
    <name type="scientific">Orbilia javanica</name>
    <dbReference type="NCBI Taxonomy" id="47235"/>
    <lineage>
        <taxon>Eukaryota</taxon>
        <taxon>Fungi</taxon>
        <taxon>Dikarya</taxon>
        <taxon>Ascomycota</taxon>
        <taxon>Pezizomycotina</taxon>
        <taxon>Orbiliomycetes</taxon>
        <taxon>Orbiliales</taxon>
        <taxon>Orbiliaceae</taxon>
        <taxon>Orbilia</taxon>
    </lineage>
</organism>
<dbReference type="Pfam" id="PF05730">
    <property type="entry name" value="CFEM"/>
    <property type="match status" value="1"/>
</dbReference>
<keyword evidence="14" id="KW-1185">Reference proteome</keyword>
<reference evidence="13 14" key="1">
    <citation type="submission" date="2019-10" db="EMBL/GenBank/DDBJ databases">
        <authorList>
            <person name="Palmer J.M."/>
        </authorList>
    </citation>
    <scope>NUCLEOTIDE SEQUENCE [LARGE SCALE GENOMIC DNA]</scope>
    <source>
        <strain evidence="13 14">TWF718</strain>
    </source>
</reference>
<evidence type="ECO:0000256" key="5">
    <source>
        <dbReference type="ARBA" id="ARBA00022622"/>
    </source>
</evidence>
<evidence type="ECO:0000256" key="7">
    <source>
        <dbReference type="ARBA" id="ARBA00023157"/>
    </source>
</evidence>
<dbReference type="SMART" id="SM00747">
    <property type="entry name" value="CFEM"/>
    <property type="match status" value="1"/>
</dbReference>
<keyword evidence="6 11" id="KW-0732">Signal</keyword>
<keyword evidence="5" id="KW-0325">Glycoprotein</keyword>
<feature type="disulfide bond" evidence="9">
    <location>
        <begin position="46"/>
        <end position="53"/>
    </location>
</feature>
<keyword evidence="5" id="KW-0472">Membrane</keyword>
<feature type="signal peptide" evidence="11">
    <location>
        <begin position="1"/>
        <end position="19"/>
    </location>
</feature>
<keyword evidence="7 9" id="KW-1015">Disulfide bond</keyword>
<protein>
    <recommendedName>
        <fullName evidence="12">CFEM domain-containing protein</fullName>
    </recommendedName>
</protein>
<evidence type="ECO:0000313" key="14">
    <source>
        <dbReference type="Proteomes" id="UP001313282"/>
    </source>
</evidence>
<dbReference type="Proteomes" id="UP001313282">
    <property type="component" value="Unassembled WGS sequence"/>
</dbReference>
<feature type="disulfide bond" evidence="9">
    <location>
        <begin position="55"/>
        <end position="88"/>
    </location>
</feature>
<dbReference type="InterPro" id="IPR008427">
    <property type="entry name" value="Extracellular_membr_CFEM_dom"/>
</dbReference>
<proteinExistence type="inferred from homology"/>
<keyword evidence="5" id="KW-0336">GPI-anchor</keyword>
<feature type="compositionally biased region" description="Low complexity" evidence="10">
    <location>
        <begin position="139"/>
        <end position="152"/>
    </location>
</feature>
<evidence type="ECO:0000256" key="3">
    <source>
        <dbReference type="ARBA" id="ARBA00010031"/>
    </source>
</evidence>
<feature type="domain" description="CFEM" evidence="12">
    <location>
        <begin position="5"/>
        <end position="115"/>
    </location>
</feature>
<feature type="region of interest" description="Disordered" evidence="10">
    <location>
        <begin position="102"/>
        <end position="154"/>
    </location>
</feature>
<evidence type="ECO:0000256" key="4">
    <source>
        <dbReference type="ARBA" id="ARBA00022525"/>
    </source>
</evidence>
<accession>A0AAN8MUI7</accession>
<feature type="region of interest" description="Disordered" evidence="10">
    <location>
        <begin position="159"/>
        <end position="178"/>
    </location>
</feature>
<evidence type="ECO:0000256" key="6">
    <source>
        <dbReference type="ARBA" id="ARBA00022729"/>
    </source>
</evidence>